<reference evidence="2" key="1">
    <citation type="journal article" date="2022" name="Mol. Ecol. Resour.">
        <title>The genomes of chicory, endive, great burdock and yacon provide insights into Asteraceae palaeo-polyploidization history and plant inulin production.</title>
        <authorList>
            <person name="Fan W."/>
            <person name="Wang S."/>
            <person name="Wang H."/>
            <person name="Wang A."/>
            <person name="Jiang F."/>
            <person name="Liu H."/>
            <person name="Zhao H."/>
            <person name="Xu D."/>
            <person name="Zhang Y."/>
        </authorList>
    </citation>
    <scope>NUCLEOTIDE SEQUENCE [LARGE SCALE GENOMIC DNA]</scope>
    <source>
        <strain evidence="2">cv. Niubang</strain>
    </source>
</reference>
<gene>
    <name evidence="1" type="ORF">L6452_39551</name>
</gene>
<name>A0ACB8XRZ1_ARCLA</name>
<evidence type="ECO:0000313" key="1">
    <source>
        <dbReference type="EMBL" id="KAI3673432.1"/>
    </source>
</evidence>
<sequence length="105" mass="12117">MKSHRQVIDVMTRGEVERFWATIFDCNTFVGRFIELAVIICRREFGSDYRLPELHTFRSSPLITRNICKSVSTRSVAASICFSYTRNSSERGRKALSSTYLILNT</sequence>
<organism evidence="1 2">
    <name type="scientific">Arctium lappa</name>
    <name type="common">Greater burdock</name>
    <name type="synonym">Lappa major</name>
    <dbReference type="NCBI Taxonomy" id="4217"/>
    <lineage>
        <taxon>Eukaryota</taxon>
        <taxon>Viridiplantae</taxon>
        <taxon>Streptophyta</taxon>
        <taxon>Embryophyta</taxon>
        <taxon>Tracheophyta</taxon>
        <taxon>Spermatophyta</taxon>
        <taxon>Magnoliopsida</taxon>
        <taxon>eudicotyledons</taxon>
        <taxon>Gunneridae</taxon>
        <taxon>Pentapetalae</taxon>
        <taxon>asterids</taxon>
        <taxon>campanulids</taxon>
        <taxon>Asterales</taxon>
        <taxon>Asteraceae</taxon>
        <taxon>Carduoideae</taxon>
        <taxon>Cardueae</taxon>
        <taxon>Arctiinae</taxon>
        <taxon>Arctium</taxon>
    </lineage>
</organism>
<comment type="caution">
    <text evidence="1">The sequence shown here is derived from an EMBL/GenBank/DDBJ whole genome shotgun (WGS) entry which is preliminary data.</text>
</comment>
<protein>
    <submittedName>
        <fullName evidence="1">Uncharacterized protein</fullName>
    </submittedName>
</protein>
<keyword evidence="2" id="KW-1185">Reference proteome</keyword>
<dbReference type="Proteomes" id="UP001055879">
    <property type="component" value="Linkage Group LG15"/>
</dbReference>
<proteinExistence type="predicted"/>
<dbReference type="EMBL" id="CM042061">
    <property type="protein sequence ID" value="KAI3673432.1"/>
    <property type="molecule type" value="Genomic_DNA"/>
</dbReference>
<reference evidence="1 2" key="2">
    <citation type="journal article" date="2022" name="Mol. Ecol. Resour.">
        <title>The genomes of chicory, endive, great burdock and yacon provide insights into Asteraceae paleo-polyploidization history and plant inulin production.</title>
        <authorList>
            <person name="Fan W."/>
            <person name="Wang S."/>
            <person name="Wang H."/>
            <person name="Wang A."/>
            <person name="Jiang F."/>
            <person name="Liu H."/>
            <person name="Zhao H."/>
            <person name="Xu D."/>
            <person name="Zhang Y."/>
        </authorList>
    </citation>
    <scope>NUCLEOTIDE SEQUENCE [LARGE SCALE GENOMIC DNA]</scope>
    <source>
        <strain evidence="2">cv. Niubang</strain>
    </source>
</reference>
<accession>A0ACB8XRZ1</accession>
<evidence type="ECO:0000313" key="2">
    <source>
        <dbReference type="Proteomes" id="UP001055879"/>
    </source>
</evidence>